<keyword evidence="4 5" id="KW-0067">ATP-binding</keyword>
<comment type="function">
    <text evidence="5">Involved in the formation of 2-(5''-phosphoribosyl)-3'-dephosphocoenzyme-A, the prosthetic group of the acyl-carrier protein of the malonate decarboxylase.</text>
</comment>
<dbReference type="GO" id="GO:0051191">
    <property type="term" value="P:prosthetic group biosynthetic process"/>
    <property type="evidence" value="ECO:0007669"/>
    <property type="project" value="TreeGrafter"/>
</dbReference>
<evidence type="ECO:0000256" key="1">
    <source>
        <dbReference type="ARBA" id="ARBA00001210"/>
    </source>
</evidence>
<evidence type="ECO:0000256" key="2">
    <source>
        <dbReference type="ARBA" id="ARBA00022679"/>
    </source>
</evidence>
<comment type="similarity">
    <text evidence="5">Belongs to the CitG/MdcB family.</text>
</comment>
<keyword evidence="3 5" id="KW-0547">Nucleotide-binding</keyword>
<dbReference type="EC" id="2.4.2.52" evidence="5"/>
<dbReference type="Gene3D" id="1.10.4200.10">
    <property type="entry name" value="Triphosphoribosyl-dephospho-CoA protein"/>
    <property type="match status" value="2"/>
</dbReference>
<organism evidence="6 7">
    <name type="scientific">Derxia gummosa DSM 723</name>
    <dbReference type="NCBI Taxonomy" id="1121388"/>
    <lineage>
        <taxon>Bacteria</taxon>
        <taxon>Pseudomonadati</taxon>
        <taxon>Pseudomonadota</taxon>
        <taxon>Betaproteobacteria</taxon>
        <taxon>Burkholderiales</taxon>
        <taxon>Alcaligenaceae</taxon>
        <taxon>Derxia</taxon>
    </lineage>
</organism>
<dbReference type="GO" id="GO:0046917">
    <property type="term" value="F:triphosphoribosyl-dephospho-CoA synthase activity"/>
    <property type="evidence" value="ECO:0007669"/>
    <property type="project" value="UniProtKB-UniRule"/>
</dbReference>
<evidence type="ECO:0000256" key="5">
    <source>
        <dbReference type="HAMAP-Rule" id="MF_01883"/>
    </source>
</evidence>
<dbReference type="Pfam" id="PF01874">
    <property type="entry name" value="CitG"/>
    <property type="match status" value="1"/>
</dbReference>
<accession>A0A8B6XB44</accession>
<comment type="catalytic activity">
    <reaction evidence="1 5">
        <text>3'-dephospho-CoA + ATP = 2'-(5''-triphospho-alpha-D-ribosyl)-3'-dephospho-CoA + adenine</text>
        <dbReference type="Rhea" id="RHEA:15117"/>
        <dbReference type="ChEBI" id="CHEBI:16708"/>
        <dbReference type="ChEBI" id="CHEBI:30616"/>
        <dbReference type="ChEBI" id="CHEBI:57328"/>
        <dbReference type="ChEBI" id="CHEBI:61378"/>
        <dbReference type="EC" id="2.4.2.52"/>
    </reaction>
</comment>
<reference evidence="7" key="2">
    <citation type="submission" date="2025-08" db="UniProtKB">
        <authorList>
            <consortium name="RefSeq"/>
        </authorList>
    </citation>
    <scope>IDENTIFICATION</scope>
</reference>
<evidence type="ECO:0000313" key="7">
    <source>
        <dbReference type="RefSeq" id="WP_084545068.1"/>
    </source>
</evidence>
<sequence length="339" mass="34118">MTPAAPPDAHLCGATGAPADGGGLALAGVSASAGSRAIARDGTVAARKPRSVARTDAAPASLAARIDALCRAALLDEAMAWPKPGLVTPRDSGSHRDMNIATFIASVGALDGCFAAMAEAGAADAPLAVLQRIGIEAELRMRAATAGVNTHRGAIFNLGLLAAAVGLRAARPACWGGRAVCAIVRERWGDAILAARAEAPGTHGNAVFRAHAAGGARAEAAAGFPSVTDVGLPALRRLRAAGIDGERALVGCLMALMAELDDTNLLWRGGTDGLAHARAAARGFLAGGGVLAPDWQARLCALHDDFVARRLSPGGSADLVAASVVADALDRLPDAPRRS</sequence>
<dbReference type="InterPro" id="IPR002736">
    <property type="entry name" value="CitG"/>
</dbReference>
<evidence type="ECO:0000313" key="6">
    <source>
        <dbReference type="Proteomes" id="UP000675920"/>
    </source>
</evidence>
<name>A0A8B6XB44_9BURK</name>
<evidence type="ECO:0000256" key="3">
    <source>
        <dbReference type="ARBA" id="ARBA00022741"/>
    </source>
</evidence>
<evidence type="ECO:0000256" key="4">
    <source>
        <dbReference type="ARBA" id="ARBA00022840"/>
    </source>
</evidence>
<dbReference type="Proteomes" id="UP000675920">
    <property type="component" value="Unplaced"/>
</dbReference>
<protein>
    <recommendedName>
        <fullName evidence="5">Probable 2-(5''-triphosphoribosyl)-3'-dephosphocoenzyme-A synthase</fullName>
        <shortName evidence="5">2-(5''-triphosphoribosyl)-3'-dephospho-CoA synthase</shortName>
        <ecNumber evidence="5">2.4.2.52</ecNumber>
    </recommendedName>
</protein>
<dbReference type="PANTHER" id="PTHR30201:SF2">
    <property type="entry name" value="2-(5''-TRIPHOSPHORIBOSYL)-3'-DEPHOSPHOCOENZYME-A SYNTHASE"/>
    <property type="match status" value="1"/>
</dbReference>
<dbReference type="GO" id="GO:0005524">
    <property type="term" value="F:ATP binding"/>
    <property type="evidence" value="ECO:0007669"/>
    <property type="project" value="UniProtKB-KW"/>
</dbReference>
<gene>
    <name evidence="5 7" type="primary">mdcB</name>
</gene>
<proteinExistence type="inferred from homology"/>
<reference evidence="7" key="1">
    <citation type="journal article" date="2000" name="Biochemistry">
        <title>Biosynthesis of triphosphoribosyl-dephospho-coenzyme A, the precursor of the prosthetic group of malonate decarboxylase.</title>
        <authorList>
            <person name="Hoenke S."/>
            <person name="Wild M.R."/>
            <person name="Dimroth P."/>
        </authorList>
    </citation>
    <scope>NUCLEOTIDE SEQUENCE</scope>
</reference>
<dbReference type="AlphaFoldDB" id="A0A8B6XB44"/>
<keyword evidence="6" id="KW-1185">Reference proteome</keyword>
<dbReference type="NCBIfam" id="TIGR03132">
    <property type="entry name" value="malonate_mdcB"/>
    <property type="match status" value="1"/>
</dbReference>
<dbReference type="HAMAP" id="MF_01883">
    <property type="entry name" value="MdcB"/>
    <property type="match status" value="1"/>
</dbReference>
<dbReference type="RefSeq" id="WP_084545068.1">
    <property type="nucleotide sequence ID" value="NZ_AXWS01000013.1"/>
</dbReference>
<keyword evidence="2 5" id="KW-0808">Transferase</keyword>
<dbReference type="InterPro" id="IPR017555">
    <property type="entry name" value="TriPribosyl-deP-CoA_syn"/>
</dbReference>
<dbReference type="PANTHER" id="PTHR30201">
    <property type="entry name" value="TRIPHOSPHORIBOSYL-DEPHOSPHO-COA SYNTHASE"/>
    <property type="match status" value="1"/>
</dbReference>
<dbReference type="OrthoDB" id="114886at2"/>